<evidence type="ECO:0000313" key="2">
    <source>
        <dbReference type="EMBL" id="GBF87487.1"/>
    </source>
</evidence>
<keyword evidence="3" id="KW-1185">Reference proteome</keyword>
<evidence type="ECO:0000256" key="1">
    <source>
        <dbReference type="SAM" id="MobiDB-lite"/>
    </source>
</evidence>
<dbReference type="AlphaFoldDB" id="A0A2V0NRD5"/>
<dbReference type="InParanoid" id="A0A2V0NRD5"/>
<sequence>MATRPQEGRQAWELKSARDPCGVLLADIRLKAAPAKPPTAKSPAASSVSCDSAAGACGRLGSPDGTVVVHLEARCGAAGLPFAAPPRAAVWLALDSQDNACLGLGAASDAGSDASFRSAAGYSSAGSHAPSLSRCSSLLVPWTQLMQQHAAGVSPWDEPEPGPPARPQPTAGAARLSMTLLAAASRDPVGVVAARWRGGGELTPLGPPAAGGTPPADLPPPPPPRVRVPPAPCPEERRRLRRPSPVWQPRELRSFELTDFPPSDRED</sequence>
<organism evidence="2 3">
    <name type="scientific">Raphidocelis subcapitata</name>
    <dbReference type="NCBI Taxonomy" id="307507"/>
    <lineage>
        <taxon>Eukaryota</taxon>
        <taxon>Viridiplantae</taxon>
        <taxon>Chlorophyta</taxon>
        <taxon>core chlorophytes</taxon>
        <taxon>Chlorophyceae</taxon>
        <taxon>CS clade</taxon>
        <taxon>Sphaeropleales</taxon>
        <taxon>Selenastraceae</taxon>
        <taxon>Raphidocelis</taxon>
    </lineage>
</organism>
<feature type="compositionally biased region" description="Basic and acidic residues" evidence="1">
    <location>
        <begin position="250"/>
        <end position="267"/>
    </location>
</feature>
<name>A0A2V0NRD5_9CHLO</name>
<comment type="caution">
    <text evidence="2">The sequence shown here is derived from an EMBL/GenBank/DDBJ whole genome shotgun (WGS) entry which is preliminary data.</text>
</comment>
<accession>A0A2V0NRD5</accession>
<feature type="region of interest" description="Disordered" evidence="1">
    <location>
        <begin position="150"/>
        <end position="173"/>
    </location>
</feature>
<feature type="region of interest" description="Disordered" evidence="1">
    <location>
        <begin position="202"/>
        <end position="267"/>
    </location>
</feature>
<feature type="compositionally biased region" description="Pro residues" evidence="1">
    <location>
        <begin position="216"/>
        <end position="233"/>
    </location>
</feature>
<feature type="compositionally biased region" description="Low complexity" evidence="1">
    <location>
        <begin position="202"/>
        <end position="215"/>
    </location>
</feature>
<evidence type="ECO:0000313" key="3">
    <source>
        <dbReference type="Proteomes" id="UP000247498"/>
    </source>
</evidence>
<gene>
    <name evidence="2" type="ORF">Rsub_00198</name>
</gene>
<dbReference type="Proteomes" id="UP000247498">
    <property type="component" value="Unassembled WGS sequence"/>
</dbReference>
<dbReference type="EMBL" id="BDRX01000001">
    <property type="protein sequence ID" value="GBF87487.1"/>
    <property type="molecule type" value="Genomic_DNA"/>
</dbReference>
<reference evidence="2 3" key="1">
    <citation type="journal article" date="2018" name="Sci. Rep.">
        <title>Raphidocelis subcapitata (=Pseudokirchneriella subcapitata) provides an insight into genome evolution and environmental adaptations in the Sphaeropleales.</title>
        <authorList>
            <person name="Suzuki S."/>
            <person name="Yamaguchi H."/>
            <person name="Nakajima N."/>
            <person name="Kawachi M."/>
        </authorList>
    </citation>
    <scope>NUCLEOTIDE SEQUENCE [LARGE SCALE GENOMIC DNA]</scope>
    <source>
        <strain evidence="2 3">NIES-35</strain>
    </source>
</reference>
<proteinExistence type="predicted"/>
<protein>
    <submittedName>
        <fullName evidence="2">Uncharacterized protein</fullName>
    </submittedName>
</protein>